<dbReference type="AlphaFoldDB" id="A0A193LDJ3"/>
<dbReference type="GO" id="GO:0046872">
    <property type="term" value="F:metal ion binding"/>
    <property type="evidence" value="ECO:0007669"/>
    <property type="project" value="InterPro"/>
</dbReference>
<dbReference type="GO" id="GO:0005524">
    <property type="term" value="F:ATP binding"/>
    <property type="evidence" value="ECO:0007669"/>
    <property type="project" value="UniProtKB-UniRule"/>
</dbReference>
<dbReference type="EMBL" id="CP016268">
    <property type="protein sequence ID" value="ANO50600.1"/>
    <property type="molecule type" value="Genomic_DNA"/>
</dbReference>
<evidence type="ECO:0000256" key="5">
    <source>
        <dbReference type="PROSITE-ProRule" id="PRU00409"/>
    </source>
</evidence>
<dbReference type="PANTHER" id="PTHR43585:SF2">
    <property type="entry name" value="ATP-GRASP ENZYME FSQD"/>
    <property type="match status" value="1"/>
</dbReference>
<dbReference type="KEGG" id="woc:BA177_04690"/>
<reference evidence="7 8" key="1">
    <citation type="submission" date="2016-06" db="EMBL/GenBank/DDBJ databases">
        <title>Complete genome sequence of a deep-branching marine Gamma Proteobacterium Woeseia oceani type strain XK5.</title>
        <authorList>
            <person name="Mu D."/>
            <person name="Du Z."/>
        </authorList>
    </citation>
    <scope>NUCLEOTIDE SEQUENCE [LARGE SCALE GENOMIC DNA]</scope>
    <source>
        <strain evidence="7 8">XK5</strain>
    </source>
</reference>
<proteinExistence type="predicted"/>
<dbReference type="OrthoDB" id="6951671at2"/>
<gene>
    <name evidence="7" type="ORF">BA177_04690</name>
</gene>
<evidence type="ECO:0000256" key="2">
    <source>
        <dbReference type="ARBA" id="ARBA00022741"/>
    </source>
</evidence>
<dbReference type="SUPFAM" id="SSF56059">
    <property type="entry name" value="Glutathione synthetase ATP-binding domain-like"/>
    <property type="match status" value="1"/>
</dbReference>
<protein>
    <recommendedName>
        <fullName evidence="6">ATP-grasp domain-containing protein</fullName>
    </recommendedName>
</protein>
<dbReference type="GO" id="GO:0006164">
    <property type="term" value="P:purine nucleotide biosynthetic process"/>
    <property type="evidence" value="ECO:0007669"/>
    <property type="project" value="UniProtKB-KW"/>
</dbReference>
<dbReference type="InterPro" id="IPR003135">
    <property type="entry name" value="ATP-grasp_carboxylate-amine"/>
</dbReference>
<name>A0A193LDJ3_9GAMM</name>
<evidence type="ECO:0000259" key="6">
    <source>
        <dbReference type="PROSITE" id="PS50975"/>
    </source>
</evidence>
<dbReference type="Proteomes" id="UP000092695">
    <property type="component" value="Chromosome"/>
</dbReference>
<dbReference type="RefSeq" id="WP_068613525.1">
    <property type="nucleotide sequence ID" value="NZ_CP016268.1"/>
</dbReference>
<dbReference type="STRING" id="1548547.BA177_04690"/>
<dbReference type="Gene3D" id="3.40.50.20">
    <property type="match status" value="1"/>
</dbReference>
<dbReference type="Gene3D" id="3.30.470.20">
    <property type="entry name" value="ATP-grasp fold, B domain"/>
    <property type="match status" value="1"/>
</dbReference>
<keyword evidence="8" id="KW-1185">Reference proteome</keyword>
<dbReference type="Pfam" id="PF02222">
    <property type="entry name" value="ATP-grasp"/>
    <property type="match status" value="1"/>
</dbReference>
<dbReference type="InterPro" id="IPR013815">
    <property type="entry name" value="ATP_grasp_subdomain_1"/>
</dbReference>
<feature type="domain" description="ATP-grasp" evidence="6">
    <location>
        <begin position="120"/>
        <end position="316"/>
    </location>
</feature>
<keyword evidence="1" id="KW-0436">Ligase</keyword>
<keyword evidence="4 5" id="KW-0067">ATP-binding</keyword>
<keyword evidence="3" id="KW-0658">Purine biosynthesis</keyword>
<dbReference type="Gene3D" id="3.30.1490.20">
    <property type="entry name" value="ATP-grasp fold, A domain"/>
    <property type="match status" value="1"/>
</dbReference>
<keyword evidence="2 5" id="KW-0547">Nucleotide-binding</keyword>
<evidence type="ECO:0000256" key="4">
    <source>
        <dbReference type="ARBA" id="ARBA00022840"/>
    </source>
</evidence>
<organism evidence="7 8">
    <name type="scientific">Woeseia oceani</name>
    <dbReference type="NCBI Taxonomy" id="1548547"/>
    <lineage>
        <taxon>Bacteria</taxon>
        <taxon>Pseudomonadati</taxon>
        <taxon>Pseudomonadota</taxon>
        <taxon>Gammaproteobacteria</taxon>
        <taxon>Woeseiales</taxon>
        <taxon>Woeseiaceae</taxon>
        <taxon>Woeseia</taxon>
    </lineage>
</organism>
<evidence type="ECO:0000313" key="8">
    <source>
        <dbReference type="Proteomes" id="UP000092695"/>
    </source>
</evidence>
<accession>A0A193LDJ3</accession>
<dbReference type="PANTHER" id="PTHR43585">
    <property type="entry name" value="FUMIPYRROLE BIOSYNTHESIS PROTEIN C"/>
    <property type="match status" value="1"/>
</dbReference>
<evidence type="ECO:0000256" key="3">
    <source>
        <dbReference type="ARBA" id="ARBA00022755"/>
    </source>
</evidence>
<evidence type="ECO:0000313" key="7">
    <source>
        <dbReference type="EMBL" id="ANO50600.1"/>
    </source>
</evidence>
<dbReference type="InterPro" id="IPR052032">
    <property type="entry name" value="ATP-dep_AA_Ligase"/>
</dbReference>
<dbReference type="InterPro" id="IPR011761">
    <property type="entry name" value="ATP-grasp"/>
</dbReference>
<sequence length="407" mass="45004">MSQHVVFVAPYLMDATLRFVRGATQIADIKLSLVTQDPADKLPDGIRTRLAAHWRVDDAMDPQQLVAAVRQLEASLGHVRHLIATLEQLQVPLAAARATLGLPGLSVDAARNFRDKSRMKNVLREAHLPCARHALVSSHHSAHDFAATVGFPLVVKPPAGAGGKSTFRLDQHHDLATFLERYPPNAEQPALFEEFVRGTEYSFDSVVIDGEPIWHSISRYMPSPLTVLENAWIQWCVILPRDISGNEFDPIRHAGFAAVTALGLRTGLSHMEWFQLPDGRIAISEVGARPPGAQFTSLLSYAHDIDFYRAWPKLMVSATFSPPPRQYAAGAAYIRGQGRGRIRRIHGLDEAQRRFGSLLVEAKLPQDGQSPSDSYEGDGYIIVRHPETAVVENALQEIVKIIHVELA</sequence>
<evidence type="ECO:0000256" key="1">
    <source>
        <dbReference type="ARBA" id="ARBA00022598"/>
    </source>
</evidence>
<dbReference type="PROSITE" id="PS50975">
    <property type="entry name" value="ATP_GRASP"/>
    <property type="match status" value="1"/>
</dbReference>
<dbReference type="GO" id="GO:0016874">
    <property type="term" value="F:ligase activity"/>
    <property type="evidence" value="ECO:0007669"/>
    <property type="project" value="UniProtKB-KW"/>
</dbReference>